<dbReference type="PATRIC" id="fig|1263868.3.peg.85"/>
<name>M5SD10_9BACT</name>
<accession>M5SD10</accession>
<evidence type="ECO:0000313" key="2">
    <source>
        <dbReference type="Proteomes" id="UP000011996"/>
    </source>
</evidence>
<dbReference type="OrthoDB" id="9905825at2"/>
<comment type="caution">
    <text evidence="1">The sequence shown here is derived from an EMBL/GenBank/DDBJ whole genome shotgun (WGS) entry which is preliminary data.</text>
</comment>
<gene>
    <name evidence="1" type="ORF">RESH_00076</name>
</gene>
<reference evidence="1 2" key="1">
    <citation type="journal article" date="2013" name="Mar. Genomics">
        <title>Expression of sulfatases in Rhodopirellula baltica and the diversity of sulfatases in the genus Rhodopirellula.</title>
        <authorList>
            <person name="Wegner C.E."/>
            <person name="Richter-Heitmann T."/>
            <person name="Klindworth A."/>
            <person name="Klockow C."/>
            <person name="Richter M."/>
            <person name="Achstetter T."/>
            <person name="Glockner F.O."/>
            <person name="Harder J."/>
        </authorList>
    </citation>
    <scope>NUCLEOTIDE SEQUENCE [LARGE SCALE GENOMIC DNA]</scope>
    <source>
        <strain evidence="1 2">SH398</strain>
    </source>
</reference>
<dbReference type="EMBL" id="ANOF01000003">
    <property type="protein sequence ID" value="EMI29356.1"/>
    <property type="molecule type" value="Genomic_DNA"/>
</dbReference>
<dbReference type="STRING" id="1263868.RESH_00076"/>
<protein>
    <submittedName>
        <fullName evidence="1">Uncharacterized protein</fullName>
    </submittedName>
</protein>
<proteinExistence type="predicted"/>
<dbReference type="Proteomes" id="UP000011996">
    <property type="component" value="Unassembled WGS sequence"/>
</dbReference>
<dbReference type="AlphaFoldDB" id="M5SD10"/>
<sequence length="76" mass="8441">MANCDRPKALRVLPVVRIGGRLMESNATIVRRGRVRPVTHVKAAIPCASGNHQFFGFAWSMVDKSFMAPMKSASRR</sequence>
<evidence type="ECO:0000313" key="1">
    <source>
        <dbReference type="EMBL" id="EMI29356.1"/>
    </source>
</evidence>
<organism evidence="1 2">
    <name type="scientific">Rhodopirellula europaea SH398</name>
    <dbReference type="NCBI Taxonomy" id="1263868"/>
    <lineage>
        <taxon>Bacteria</taxon>
        <taxon>Pseudomonadati</taxon>
        <taxon>Planctomycetota</taxon>
        <taxon>Planctomycetia</taxon>
        <taxon>Pirellulales</taxon>
        <taxon>Pirellulaceae</taxon>
        <taxon>Rhodopirellula</taxon>
    </lineage>
</organism>